<accession>A0ABS4SD80</accession>
<dbReference type="Proteomes" id="UP000781958">
    <property type="component" value="Unassembled WGS sequence"/>
</dbReference>
<evidence type="ECO:0000256" key="1">
    <source>
        <dbReference type="SAM" id="MobiDB-lite"/>
    </source>
</evidence>
<proteinExistence type="predicted"/>
<name>A0ABS4SD80_9PROT</name>
<organism evidence="2 3">
    <name type="scientific">Azospirillum rugosum</name>
    <dbReference type="NCBI Taxonomy" id="416170"/>
    <lineage>
        <taxon>Bacteria</taxon>
        <taxon>Pseudomonadati</taxon>
        <taxon>Pseudomonadota</taxon>
        <taxon>Alphaproteobacteria</taxon>
        <taxon>Rhodospirillales</taxon>
        <taxon>Azospirillaceae</taxon>
        <taxon>Azospirillum</taxon>
    </lineage>
</organism>
<evidence type="ECO:0000313" key="2">
    <source>
        <dbReference type="EMBL" id="MBP2290360.1"/>
    </source>
</evidence>
<keyword evidence="3" id="KW-1185">Reference proteome</keyword>
<sequence>MATVAGFHDATAADGQFLLDAADFDQQAEHGGDAPEPAVAGKGFDLLKKAGDVGGHGFGCFADVDKESGTDNRDGSTGGGARSGGHHLEYDRLETLTLNEALCLWR</sequence>
<feature type="compositionally biased region" description="Basic and acidic residues" evidence="1">
    <location>
        <begin position="65"/>
        <end position="74"/>
    </location>
</feature>
<dbReference type="EMBL" id="JAGINP010000001">
    <property type="protein sequence ID" value="MBP2290360.1"/>
    <property type="molecule type" value="Genomic_DNA"/>
</dbReference>
<feature type="region of interest" description="Disordered" evidence="1">
    <location>
        <begin position="65"/>
        <end position="86"/>
    </location>
</feature>
<evidence type="ECO:0000313" key="3">
    <source>
        <dbReference type="Proteomes" id="UP000781958"/>
    </source>
</evidence>
<protein>
    <submittedName>
        <fullName evidence="2">Uncharacterized protein</fullName>
    </submittedName>
</protein>
<reference evidence="2 3" key="1">
    <citation type="submission" date="2021-03" db="EMBL/GenBank/DDBJ databases">
        <title>Genomic Encyclopedia of Type Strains, Phase III (KMG-III): the genomes of soil and plant-associated and newly described type strains.</title>
        <authorList>
            <person name="Whitman W."/>
        </authorList>
    </citation>
    <scope>NUCLEOTIDE SEQUENCE [LARGE SCALE GENOMIC DNA]</scope>
    <source>
        <strain evidence="2 3">IMMIB AFH-6</strain>
    </source>
</reference>
<gene>
    <name evidence="2" type="ORF">J2851_000097</name>
</gene>
<comment type="caution">
    <text evidence="2">The sequence shown here is derived from an EMBL/GenBank/DDBJ whole genome shotgun (WGS) entry which is preliminary data.</text>
</comment>